<name>A0ABP9HGV7_9FLAO</name>
<keyword evidence="2" id="KW-1185">Reference proteome</keyword>
<protein>
    <submittedName>
        <fullName evidence="1">Uncharacterized protein</fullName>
    </submittedName>
</protein>
<organism evidence="1 2">
    <name type="scientific">Algibacter aquimarinus</name>
    <dbReference type="NCBI Taxonomy" id="1136748"/>
    <lineage>
        <taxon>Bacteria</taxon>
        <taxon>Pseudomonadati</taxon>
        <taxon>Bacteroidota</taxon>
        <taxon>Flavobacteriia</taxon>
        <taxon>Flavobacteriales</taxon>
        <taxon>Flavobacteriaceae</taxon>
        <taxon>Algibacter</taxon>
    </lineage>
</organism>
<proteinExistence type="predicted"/>
<evidence type="ECO:0000313" key="1">
    <source>
        <dbReference type="EMBL" id="GAA4970452.1"/>
    </source>
</evidence>
<gene>
    <name evidence="1" type="ORF">GCM10023315_20420</name>
</gene>
<sequence>MFNSNRLHLKEIKESSLILGVKKNTRRDIIINASEIYEICDSVLGKNADSVDLIFKTKNENIFLDMNSKWDLIVDFGKKNNIKIIREWVCESFQTIVINNPKIK</sequence>
<dbReference type="Proteomes" id="UP001501692">
    <property type="component" value="Unassembled WGS sequence"/>
</dbReference>
<accession>A0ABP9HGV7</accession>
<evidence type="ECO:0000313" key="2">
    <source>
        <dbReference type="Proteomes" id="UP001501692"/>
    </source>
</evidence>
<dbReference type="EMBL" id="BAABJK010000006">
    <property type="protein sequence ID" value="GAA4970452.1"/>
    <property type="molecule type" value="Genomic_DNA"/>
</dbReference>
<dbReference type="RefSeq" id="WP_345168036.1">
    <property type="nucleotide sequence ID" value="NZ_BAABJK010000006.1"/>
</dbReference>
<comment type="caution">
    <text evidence="1">The sequence shown here is derived from an EMBL/GenBank/DDBJ whole genome shotgun (WGS) entry which is preliminary data.</text>
</comment>
<reference evidence="2" key="1">
    <citation type="journal article" date="2019" name="Int. J. Syst. Evol. Microbiol.">
        <title>The Global Catalogue of Microorganisms (GCM) 10K type strain sequencing project: providing services to taxonomists for standard genome sequencing and annotation.</title>
        <authorList>
            <consortium name="The Broad Institute Genomics Platform"/>
            <consortium name="The Broad Institute Genome Sequencing Center for Infectious Disease"/>
            <person name="Wu L."/>
            <person name="Ma J."/>
        </authorList>
    </citation>
    <scope>NUCLEOTIDE SEQUENCE [LARGE SCALE GENOMIC DNA]</scope>
    <source>
        <strain evidence="2">JCM 18287</strain>
    </source>
</reference>